<dbReference type="RefSeq" id="WP_231145073.1">
    <property type="nucleotide sequence ID" value="NZ_CP088100.1"/>
</dbReference>
<name>A0ABY3QYD2_9BRAD</name>
<reference evidence="1" key="1">
    <citation type="submission" date="2021-11" db="EMBL/GenBank/DDBJ databases">
        <title>Australian commercial rhizobial inoculants.</title>
        <authorList>
            <person name="Kohlmeier M.G."/>
            <person name="O'Hara G.W."/>
            <person name="Colombi E."/>
            <person name="Ramsay J.P."/>
            <person name="Terpolilli J."/>
        </authorList>
    </citation>
    <scope>NUCLEOTIDE SEQUENCE</scope>
    <source>
        <strain evidence="1">CC829</strain>
    </source>
</reference>
<protein>
    <recommendedName>
        <fullName evidence="3">HK97 gp10 family phage protein</fullName>
    </recommendedName>
</protein>
<gene>
    <name evidence="1" type="ORF">BjapCC829_21940</name>
</gene>
<dbReference type="EMBL" id="CP088100">
    <property type="protein sequence ID" value="UFW91052.1"/>
    <property type="molecule type" value="Genomic_DNA"/>
</dbReference>
<organism evidence="1 2">
    <name type="scientific">Bradyrhizobium barranii</name>
    <dbReference type="NCBI Taxonomy" id="2992140"/>
    <lineage>
        <taxon>Bacteria</taxon>
        <taxon>Pseudomonadati</taxon>
        <taxon>Pseudomonadota</taxon>
        <taxon>Alphaproteobacteria</taxon>
        <taxon>Hyphomicrobiales</taxon>
        <taxon>Nitrobacteraceae</taxon>
        <taxon>Bradyrhizobium</taxon>
    </lineage>
</organism>
<sequence>MLNLKILGDDALVARLSSMPDAVRKKLLRTITALSLQLERKIKADKLSGQVLNVKTGKLRASIFSSVEQTDTSTIGKAQSSGDVKYAGVHEFGGVINIPEITAKGKALAFMQGGKMAFYKKVRAHTVKMPERSFMRSSLSDMREQIIAEMTEAVREGVR</sequence>
<evidence type="ECO:0000313" key="2">
    <source>
        <dbReference type="Proteomes" id="UP001430990"/>
    </source>
</evidence>
<proteinExistence type="predicted"/>
<evidence type="ECO:0008006" key="3">
    <source>
        <dbReference type="Google" id="ProtNLM"/>
    </source>
</evidence>
<evidence type="ECO:0000313" key="1">
    <source>
        <dbReference type="EMBL" id="UFW91052.1"/>
    </source>
</evidence>
<dbReference type="Proteomes" id="UP001430990">
    <property type="component" value="Chromosome"/>
</dbReference>
<keyword evidence="2" id="KW-1185">Reference proteome</keyword>
<accession>A0ABY3QYD2</accession>